<proteinExistence type="predicted"/>
<dbReference type="InterPro" id="IPR052155">
    <property type="entry name" value="Biofilm_reg_signaling"/>
</dbReference>
<dbReference type="SMART" id="SM00267">
    <property type="entry name" value="GGDEF"/>
    <property type="match status" value="1"/>
</dbReference>
<dbReference type="SUPFAM" id="SSF141868">
    <property type="entry name" value="EAL domain-like"/>
    <property type="match status" value="1"/>
</dbReference>
<dbReference type="InterPro" id="IPR000160">
    <property type="entry name" value="GGDEF_dom"/>
</dbReference>
<dbReference type="RefSeq" id="WP_084051428.1">
    <property type="nucleotide sequence ID" value="NZ_FWWU01000011.1"/>
</dbReference>
<dbReference type="SUPFAM" id="SSF55781">
    <property type="entry name" value="GAF domain-like"/>
    <property type="match status" value="1"/>
</dbReference>
<dbReference type="NCBIfam" id="TIGR00254">
    <property type="entry name" value="GGDEF"/>
    <property type="match status" value="1"/>
</dbReference>
<keyword evidence="4" id="KW-1185">Reference proteome</keyword>
<dbReference type="InterPro" id="IPR029016">
    <property type="entry name" value="GAF-like_dom_sf"/>
</dbReference>
<dbReference type="CDD" id="cd01949">
    <property type="entry name" value="GGDEF"/>
    <property type="match status" value="1"/>
</dbReference>
<dbReference type="InterPro" id="IPR003018">
    <property type="entry name" value="GAF"/>
</dbReference>
<dbReference type="STRING" id="695939.SAMN00790413_06120"/>
<name>A0A1W1VWP7_9DEIO</name>
<dbReference type="Gene3D" id="3.30.450.40">
    <property type="match status" value="1"/>
</dbReference>
<dbReference type="Gene3D" id="3.20.20.450">
    <property type="entry name" value="EAL domain"/>
    <property type="match status" value="1"/>
</dbReference>
<evidence type="ECO:0000313" key="3">
    <source>
        <dbReference type="EMBL" id="SMB97680.1"/>
    </source>
</evidence>
<dbReference type="Pfam" id="PF13185">
    <property type="entry name" value="GAF_2"/>
    <property type="match status" value="1"/>
</dbReference>
<dbReference type="Pfam" id="PF00990">
    <property type="entry name" value="GGDEF"/>
    <property type="match status" value="1"/>
</dbReference>
<dbReference type="OrthoDB" id="9759607at2"/>
<dbReference type="InterPro" id="IPR029787">
    <property type="entry name" value="Nucleotide_cyclase"/>
</dbReference>
<dbReference type="Pfam" id="PF00563">
    <property type="entry name" value="EAL"/>
    <property type="match status" value="1"/>
</dbReference>
<dbReference type="SUPFAM" id="SSF55073">
    <property type="entry name" value="Nucleotide cyclase"/>
    <property type="match status" value="1"/>
</dbReference>
<organism evidence="3 4">
    <name type="scientific">Deinococcus hopiensis KR-140</name>
    <dbReference type="NCBI Taxonomy" id="695939"/>
    <lineage>
        <taxon>Bacteria</taxon>
        <taxon>Thermotogati</taxon>
        <taxon>Deinococcota</taxon>
        <taxon>Deinococci</taxon>
        <taxon>Deinococcales</taxon>
        <taxon>Deinococcaceae</taxon>
        <taxon>Deinococcus</taxon>
    </lineage>
</organism>
<dbReference type="PROSITE" id="PS50887">
    <property type="entry name" value="GGDEF"/>
    <property type="match status" value="1"/>
</dbReference>
<evidence type="ECO:0000313" key="4">
    <source>
        <dbReference type="Proteomes" id="UP000192582"/>
    </source>
</evidence>
<evidence type="ECO:0000259" key="1">
    <source>
        <dbReference type="PROSITE" id="PS50883"/>
    </source>
</evidence>
<dbReference type="PANTHER" id="PTHR44757">
    <property type="entry name" value="DIGUANYLATE CYCLASE DGCP"/>
    <property type="match status" value="1"/>
</dbReference>
<dbReference type="FunFam" id="3.30.70.270:FF:000001">
    <property type="entry name" value="Diguanylate cyclase domain protein"/>
    <property type="match status" value="1"/>
</dbReference>
<dbReference type="SMART" id="SM00052">
    <property type="entry name" value="EAL"/>
    <property type="match status" value="1"/>
</dbReference>
<dbReference type="InterPro" id="IPR043128">
    <property type="entry name" value="Rev_trsase/Diguanyl_cyclase"/>
</dbReference>
<sequence length="607" mass="66490">MPASSPSLEASLAVLYRLGQTILDADDEKEILELVAQAPVQVLDADRVCVITFTPDGEVDQFVHTGPGSSFVHHVTRAELDAGLTGWVLREGQVAVSPAGQDDPRESAEIQRVRRETQCGHIVVLPLAHKERMLGTLTVVTGEHGVPFTPEELEWFGALANLAALTLQQRRLYRQLAHLAQFDALTNLPNRSLFEDRLNQALARTIRSRTLCAVLYLDLDGFKDVNDQWGHDVGDQVLCEVAVRLQGTMRATDTVARMGGDEFVVILGDLRSIQDAVLVAEKLRAALCQPIRVPNMDVTLSASIGVSVALTHAQTPEALCRLADQAMYQAKRHGKNLVWLAQMEGLVPNNRRAQLEQDLLGALTRGEFSLHYQEQFGAQGERTGFEALTRWTSPQWGEVSPAEFIPISEESGAIVHLGAWVLTQATTQLAKWHAEGLTDAMMAVNVSPVQFLRPDFEDSVIAALQRAQLPPHALELKLTENFVASHLTIVAPRLKALRSMGVRIALDDFGAGASVLSQLLDLPLDTLKIDRSFLRQSGVPKAHRVMGAITAFARALNLEVVLEGVETPEHLVLAHKLGCDRTQGYLQGRPAPPEVIERRFSSSSQSG</sequence>
<dbReference type="SMART" id="SM00065">
    <property type="entry name" value="GAF"/>
    <property type="match status" value="1"/>
</dbReference>
<dbReference type="CDD" id="cd01948">
    <property type="entry name" value="EAL"/>
    <property type="match status" value="1"/>
</dbReference>
<feature type="domain" description="GGDEF" evidence="2">
    <location>
        <begin position="210"/>
        <end position="343"/>
    </location>
</feature>
<feature type="domain" description="EAL" evidence="1">
    <location>
        <begin position="352"/>
        <end position="604"/>
    </location>
</feature>
<dbReference type="Proteomes" id="UP000192582">
    <property type="component" value="Unassembled WGS sequence"/>
</dbReference>
<dbReference type="Gene3D" id="3.30.70.270">
    <property type="match status" value="1"/>
</dbReference>
<evidence type="ECO:0000259" key="2">
    <source>
        <dbReference type="PROSITE" id="PS50887"/>
    </source>
</evidence>
<accession>A0A1W1VWP7</accession>
<reference evidence="3 4" key="1">
    <citation type="submission" date="2017-04" db="EMBL/GenBank/DDBJ databases">
        <authorList>
            <person name="Afonso C.L."/>
            <person name="Miller P.J."/>
            <person name="Scott M.A."/>
            <person name="Spackman E."/>
            <person name="Goraichik I."/>
            <person name="Dimitrov K.M."/>
            <person name="Suarez D.L."/>
            <person name="Swayne D.E."/>
        </authorList>
    </citation>
    <scope>NUCLEOTIDE SEQUENCE [LARGE SCALE GENOMIC DNA]</scope>
    <source>
        <strain evidence="3 4">KR-140</strain>
    </source>
</reference>
<dbReference type="EMBL" id="FWWU01000011">
    <property type="protein sequence ID" value="SMB97680.1"/>
    <property type="molecule type" value="Genomic_DNA"/>
</dbReference>
<protein>
    <submittedName>
        <fullName evidence="3">Diguanylate cyclase (GGDEF) domain-containing protein</fullName>
    </submittedName>
</protein>
<dbReference type="InterPro" id="IPR001633">
    <property type="entry name" value="EAL_dom"/>
</dbReference>
<dbReference type="PANTHER" id="PTHR44757:SF2">
    <property type="entry name" value="BIOFILM ARCHITECTURE MAINTENANCE PROTEIN MBAA"/>
    <property type="match status" value="1"/>
</dbReference>
<dbReference type="PROSITE" id="PS50883">
    <property type="entry name" value="EAL"/>
    <property type="match status" value="1"/>
</dbReference>
<dbReference type="InterPro" id="IPR035919">
    <property type="entry name" value="EAL_sf"/>
</dbReference>
<dbReference type="AlphaFoldDB" id="A0A1W1VWP7"/>
<gene>
    <name evidence="3" type="ORF">SAMN00790413_06120</name>
</gene>